<gene>
    <name evidence="3" type="ORF">Rhe02_72830</name>
</gene>
<feature type="binding site" evidence="1">
    <location>
        <position position="339"/>
    </location>
    <ligand>
        <name>Mn(2+)</name>
        <dbReference type="ChEBI" id="CHEBI:29035"/>
        <label>2</label>
    </ligand>
</feature>
<dbReference type="Pfam" id="PF01546">
    <property type="entry name" value="Peptidase_M20"/>
    <property type="match status" value="1"/>
</dbReference>
<protein>
    <submittedName>
        <fullName evidence="3">N-acyl-L-amino acid amidohydrolase</fullName>
    </submittedName>
</protein>
<feature type="binding site" evidence="1">
    <location>
        <position position="77"/>
    </location>
    <ligand>
        <name>Mn(2+)</name>
        <dbReference type="ChEBI" id="CHEBI:29035"/>
        <label>2</label>
    </ligand>
</feature>
<sequence>MHPELSHHEFETAAYVARLLTAAGLRPKLIQRGNGVTCDIGKGDRVVALRADMDALPLLDVKNVPYRSTVDGVTHACGHDVHTTVLLGVGMALAQLDELGELPGRVRLIFQPAEESINSGALQMIDAGALKDVVAIYALHCAPQFPVGLVGVRSGPFTAACDSVEVRLTGRGGHTARPHLTADLVHALGRVVTEVPALLGRRVDARAGMSMVFGAIHAGEAFNAIPNEGVAKATLRVLSREAWREAPELVEQLIKDVVAATGATVDVRYTRGFPPVINDRMASAVIAGAAGAALGADRVVEAEVSMGGEDFAFYLEHVPGAMIRLGTGIPGIDVKMDIHQANFDVDERCLGYGIRTMVHTALAALSSPF</sequence>
<dbReference type="SUPFAM" id="SSF55031">
    <property type="entry name" value="Bacterial exopeptidase dimerisation domain"/>
    <property type="match status" value="1"/>
</dbReference>
<dbReference type="InterPro" id="IPR017439">
    <property type="entry name" value="Amidohydrolase"/>
</dbReference>
<keyword evidence="1" id="KW-0464">Manganese</keyword>
<dbReference type="GO" id="GO:0016787">
    <property type="term" value="F:hydrolase activity"/>
    <property type="evidence" value="ECO:0007669"/>
    <property type="project" value="InterPro"/>
</dbReference>
<keyword evidence="4" id="KW-1185">Reference proteome</keyword>
<dbReference type="PANTHER" id="PTHR11014">
    <property type="entry name" value="PEPTIDASE M20 FAMILY MEMBER"/>
    <property type="match status" value="1"/>
</dbReference>
<comment type="caution">
    <text evidence="3">The sequence shown here is derived from an EMBL/GenBank/DDBJ whole genome shotgun (WGS) entry which is preliminary data.</text>
</comment>
<dbReference type="SUPFAM" id="SSF53187">
    <property type="entry name" value="Zn-dependent exopeptidases"/>
    <property type="match status" value="1"/>
</dbReference>
<dbReference type="Gene3D" id="3.30.70.360">
    <property type="match status" value="1"/>
</dbReference>
<feature type="binding site" evidence="1">
    <location>
        <position position="140"/>
    </location>
    <ligand>
        <name>Mn(2+)</name>
        <dbReference type="ChEBI" id="CHEBI:29035"/>
        <label>2</label>
    </ligand>
</feature>
<evidence type="ECO:0000256" key="1">
    <source>
        <dbReference type="PIRSR" id="PIRSR005962-1"/>
    </source>
</evidence>
<dbReference type="NCBIfam" id="TIGR01891">
    <property type="entry name" value="amidohydrolases"/>
    <property type="match status" value="1"/>
</dbReference>
<keyword evidence="1" id="KW-0479">Metal-binding</keyword>
<dbReference type="GO" id="GO:0046872">
    <property type="term" value="F:metal ion binding"/>
    <property type="evidence" value="ECO:0007669"/>
    <property type="project" value="UniProtKB-KW"/>
</dbReference>
<name>A0A8J3QH59_9ACTN</name>
<organism evidence="3 4">
    <name type="scientific">Rhizocola hellebori</name>
    <dbReference type="NCBI Taxonomy" id="1392758"/>
    <lineage>
        <taxon>Bacteria</taxon>
        <taxon>Bacillati</taxon>
        <taxon>Actinomycetota</taxon>
        <taxon>Actinomycetes</taxon>
        <taxon>Micromonosporales</taxon>
        <taxon>Micromonosporaceae</taxon>
        <taxon>Rhizocola</taxon>
    </lineage>
</organism>
<accession>A0A8J3QH59</accession>
<comment type="cofactor">
    <cofactor evidence="1">
        <name>Mn(2+)</name>
        <dbReference type="ChEBI" id="CHEBI:29035"/>
    </cofactor>
    <text evidence="1">The Mn(2+) ion enhances activity.</text>
</comment>
<dbReference type="InterPro" id="IPR002933">
    <property type="entry name" value="Peptidase_M20"/>
</dbReference>
<dbReference type="PIRSF" id="PIRSF005962">
    <property type="entry name" value="Pept_M20D_amidohydro"/>
    <property type="match status" value="1"/>
</dbReference>
<evidence type="ECO:0000259" key="2">
    <source>
        <dbReference type="Pfam" id="PF07687"/>
    </source>
</evidence>
<feature type="binding site" evidence="1">
    <location>
        <position position="79"/>
    </location>
    <ligand>
        <name>Mn(2+)</name>
        <dbReference type="ChEBI" id="CHEBI:29035"/>
        <label>2</label>
    </ligand>
</feature>
<evidence type="ECO:0000313" key="4">
    <source>
        <dbReference type="Proteomes" id="UP000612899"/>
    </source>
</evidence>
<dbReference type="EMBL" id="BONY01000063">
    <property type="protein sequence ID" value="GIH09216.1"/>
    <property type="molecule type" value="Genomic_DNA"/>
</dbReference>
<dbReference type="PANTHER" id="PTHR11014:SF63">
    <property type="entry name" value="METALLOPEPTIDASE, PUTATIVE (AFU_ORTHOLOGUE AFUA_6G09600)-RELATED"/>
    <property type="match status" value="1"/>
</dbReference>
<dbReference type="Proteomes" id="UP000612899">
    <property type="component" value="Unassembled WGS sequence"/>
</dbReference>
<feature type="domain" description="Peptidase M20 dimerisation" evidence="2">
    <location>
        <begin position="163"/>
        <end position="257"/>
    </location>
</feature>
<reference evidence="3" key="1">
    <citation type="submission" date="2021-01" db="EMBL/GenBank/DDBJ databases">
        <title>Whole genome shotgun sequence of Rhizocola hellebori NBRC 109834.</title>
        <authorList>
            <person name="Komaki H."/>
            <person name="Tamura T."/>
        </authorList>
    </citation>
    <scope>NUCLEOTIDE SEQUENCE</scope>
    <source>
        <strain evidence="3">NBRC 109834</strain>
    </source>
</reference>
<feature type="binding site" evidence="1">
    <location>
        <position position="115"/>
    </location>
    <ligand>
        <name>Mn(2+)</name>
        <dbReference type="ChEBI" id="CHEBI:29035"/>
        <label>2</label>
    </ligand>
</feature>
<dbReference type="InterPro" id="IPR011650">
    <property type="entry name" value="Peptidase_M20_dimer"/>
</dbReference>
<dbReference type="AlphaFoldDB" id="A0A8J3QH59"/>
<dbReference type="Pfam" id="PF07687">
    <property type="entry name" value="M20_dimer"/>
    <property type="match status" value="1"/>
</dbReference>
<dbReference type="Gene3D" id="3.40.630.10">
    <property type="entry name" value="Zn peptidases"/>
    <property type="match status" value="1"/>
</dbReference>
<proteinExistence type="predicted"/>
<dbReference type="InterPro" id="IPR036264">
    <property type="entry name" value="Bact_exopeptidase_dim_dom"/>
</dbReference>
<evidence type="ECO:0000313" key="3">
    <source>
        <dbReference type="EMBL" id="GIH09216.1"/>
    </source>
</evidence>